<accession>D7BGY2</accession>
<dbReference type="InterPro" id="IPR011055">
    <property type="entry name" value="Dup_hybrid_motif"/>
</dbReference>
<reference evidence="4 5" key="1">
    <citation type="journal article" date="2010" name="Stand. Genomic Sci.">
        <title>Complete genome sequence of Meiothermus silvanus type strain (VI-R2).</title>
        <authorList>
            <person name="Sikorski J."/>
            <person name="Tindall B.J."/>
            <person name="Lowry S."/>
            <person name="Lucas S."/>
            <person name="Nolan M."/>
            <person name="Copeland A."/>
            <person name="Glavina Del Rio T."/>
            <person name="Tice H."/>
            <person name="Cheng J.F."/>
            <person name="Han C."/>
            <person name="Pitluck S."/>
            <person name="Liolios K."/>
            <person name="Ivanova N."/>
            <person name="Mavromatis K."/>
            <person name="Mikhailova N."/>
            <person name="Pati A."/>
            <person name="Goodwin L."/>
            <person name="Chen A."/>
            <person name="Palaniappan K."/>
            <person name="Land M."/>
            <person name="Hauser L."/>
            <person name="Chang Y.J."/>
            <person name="Jeffries C.D."/>
            <person name="Rohde M."/>
            <person name="Goker M."/>
            <person name="Woyke T."/>
            <person name="Bristow J."/>
            <person name="Eisen J.A."/>
            <person name="Markowitz V."/>
            <person name="Hugenholtz P."/>
            <person name="Kyrpides N.C."/>
            <person name="Klenk H.P."/>
            <person name="Lapidus A."/>
        </authorList>
    </citation>
    <scope>NUCLEOTIDE SEQUENCE [LARGE SCALE GENOMIC DNA]</scope>
    <source>
        <strain evidence="5">ATCC 700542 / DSM 9946 / VI-R2</strain>
    </source>
</reference>
<dbReference type="OrthoDB" id="9809488at2"/>
<feature type="region of interest" description="Disordered" evidence="2">
    <location>
        <begin position="101"/>
        <end position="129"/>
    </location>
</feature>
<dbReference type="EMBL" id="CP002042">
    <property type="protein sequence ID" value="ADH62136.1"/>
    <property type="molecule type" value="Genomic_DNA"/>
</dbReference>
<keyword evidence="5" id="KW-1185">Reference proteome</keyword>
<protein>
    <submittedName>
        <fullName evidence="4">Peptidase M23</fullName>
    </submittedName>
</protein>
<dbReference type="RefSeq" id="WP_013156743.1">
    <property type="nucleotide sequence ID" value="NC_014212.1"/>
</dbReference>
<keyword evidence="1" id="KW-0175">Coiled coil</keyword>
<dbReference type="HOGENOM" id="CLU_029425_2_4_0"/>
<evidence type="ECO:0000256" key="1">
    <source>
        <dbReference type="SAM" id="Coils"/>
    </source>
</evidence>
<organism evidence="4 5">
    <name type="scientific">Allomeiothermus silvanus (strain ATCC 700542 / DSM 9946 / NBRC 106475 / NCIMB 13440 / VI-R2)</name>
    <name type="common">Thermus silvanus</name>
    <dbReference type="NCBI Taxonomy" id="526227"/>
    <lineage>
        <taxon>Bacteria</taxon>
        <taxon>Thermotogati</taxon>
        <taxon>Deinococcota</taxon>
        <taxon>Deinococci</taxon>
        <taxon>Thermales</taxon>
        <taxon>Thermaceae</taxon>
        <taxon>Allomeiothermus</taxon>
    </lineage>
</organism>
<evidence type="ECO:0000313" key="4">
    <source>
        <dbReference type="EMBL" id="ADH62136.1"/>
    </source>
</evidence>
<dbReference type="STRING" id="526227.Mesil_0192"/>
<dbReference type="SUPFAM" id="SSF51261">
    <property type="entry name" value="Duplicated hybrid motif"/>
    <property type="match status" value="1"/>
</dbReference>
<dbReference type="Pfam" id="PF01551">
    <property type="entry name" value="Peptidase_M23"/>
    <property type="match status" value="1"/>
</dbReference>
<dbReference type="AlphaFoldDB" id="D7BGY2"/>
<feature type="coiled-coil region" evidence="1">
    <location>
        <begin position="48"/>
        <end position="96"/>
    </location>
</feature>
<gene>
    <name evidence="4" type="ordered locus">Mesil_0192</name>
</gene>
<dbReference type="Gene3D" id="2.70.70.10">
    <property type="entry name" value="Glucose Permease (Domain IIA)"/>
    <property type="match status" value="1"/>
</dbReference>
<dbReference type="eggNOG" id="COG0739">
    <property type="taxonomic scope" value="Bacteria"/>
</dbReference>
<dbReference type="InterPro" id="IPR050570">
    <property type="entry name" value="Cell_wall_metabolism_enzyme"/>
</dbReference>
<dbReference type="PANTHER" id="PTHR21666:SF270">
    <property type="entry name" value="MUREIN HYDROLASE ACTIVATOR ENVC"/>
    <property type="match status" value="1"/>
</dbReference>
<evidence type="ECO:0000313" key="5">
    <source>
        <dbReference type="Proteomes" id="UP000001916"/>
    </source>
</evidence>
<feature type="domain" description="M23ase beta-sheet core" evidence="3">
    <location>
        <begin position="207"/>
        <end position="301"/>
    </location>
</feature>
<dbReference type="InterPro" id="IPR016047">
    <property type="entry name" value="M23ase_b-sheet_dom"/>
</dbReference>
<evidence type="ECO:0000259" key="3">
    <source>
        <dbReference type="Pfam" id="PF01551"/>
    </source>
</evidence>
<dbReference type="GO" id="GO:0004222">
    <property type="term" value="F:metalloendopeptidase activity"/>
    <property type="evidence" value="ECO:0007669"/>
    <property type="project" value="TreeGrafter"/>
</dbReference>
<dbReference type="PANTHER" id="PTHR21666">
    <property type="entry name" value="PEPTIDASE-RELATED"/>
    <property type="match status" value="1"/>
</dbReference>
<dbReference type="KEGG" id="msv:Mesil_0192"/>
<name>D7BGY2_ALLS1</name>
<dbReference type="Proteomes" id="UP000001916">
    <property type="component" value="Chromosome"/>
</dbReference>
<proteinExistence type="predicted"/>
<sequence>MKRPLSPLFSQTVAVPLWALVLLVLTVAGVMAYTWSRVNDTRYALAQVNQLSQQARKLQLELEAERARNQTYSVEAEQMRQNLKGLEVEINRLRKKAGLPAVQLIPQPTSTPPKPDTPKGPQGAGEPLDLGDQLLSLRAMMGNFAAEIEPLEEGLDSPLRDEPRRIIRPAPQLTRMIPQGAPLRVATYISSTFGYRTNPFGGYNPEFHNGLDFPAPTGTAVFATAPGTVEEVGWNNIFGLMILLDHGNGYLTLYGHLLGVAVSKGQQVGLGDLLGQVGSTGRSTGPHLHYSVFRYGVAVDPMPYVNGAMVSR</sequence>
<dbReference type="CDD" id="cd12797">
    <property type="entry name" value="M23_peptidase"/>
    <property type="match status" value="1"/>
</dbReference>
<evidence type="ECO:0000256" key="2">
    <source>
        <dbReference type="SAM" id="MobiDB-lite"/>
    </source>
</evidence>